<proteinExistence type="predicted"/>
<feature type="transmembrane region" description="Helical" evidence="2">
    <location>
        <begin position="28"/>
        <end position="51"/>
    </location>
</feature>
<evidence type="ECO:0000256" key="2">
    <source>
        <dbReference type="SAM" id="Phobius"/>
    </source>
</evidence>
<dbReference type="AlphaFoldDB" id="A0A3D9V3L5"/>
<accession>A0A3D9V3L5</accession>
<keyword evidence="2" id="KW-1133">Transmembrane helix</keyword>
<dbReference type="EMBL" id="QTUC01000001">
    <property type="protein sequence ID" value="REF36069.1"/>
    <property type="molecule type" value="Genomic_DNA"/>
</dbReference>
<keyword evidence="4" id="KW-1185">Reference proteome</keyword>
<evidence type="ECO:0000313" key="4">
    <source>
        <dbReference type="Proteomes" id="UP000256485"/>
    </source>
</evidence>
<dbReference type="RefSeq" id="WP_115849758.1">
    <property type="nucleotide sequence ID" value="NZ_QTUC01000001.1"/>
</dbReference>
<sequence length="130" mass="14007">MSGPTSSSYQQPTLSPLPPPPPRSRKGYLWTLWLVTAIWVGVLALVGFGFFTLPGVDPVRAGGWYFAISLMLITPAAVVVLVLSCGVVAILRRLGARTWPGVLQAAPSVALVLTLLYVLARWLFTGQTEE</sequence>
<keyword evidence="2" id="KW-0472">Membrane</keyword>
<feature type="transmembrane region" description="Helical" evidence="2">
    <location>
        <begin position="103"/>
        <end position="124"/>
    </location>
</feature>
<name>A0A3D9V3L5_THECX</name>
<protein>
    <submittedName>
        <fullName evidence="3">Uncharacterized protein</fullName>
    </submittedName>
</protein>
<evidence type="ECO:0000256" key="1">
    <source>
        <dbReference type="SAM" id="MobiDB-lite"/>
    </source>
</evidence>
<reference evidence="3 4" key="1">
    <citation type="submission" date="2018-08" db="EMBL/GenBank/DDBJ databases">
        <title>Sequencing the genomes of 1000 actinobacteria strains.</title>
        <authorList>
            <person name="Klenk H.-P."/>
        </authorList>
    </citation>
    <scope>NUCLEOTIDE SEQUENCE [LARGE SCALE GENOMIC DNA]</scope>
    <source>
        <strain evidence="3 4">DSM 22891</strain>
    </source>
</reference>
<feature type="transmembrane region" description="Helical" evidence="2">
    <location>
        <begin position="63"/>
        <end position="91"/>
    </location>
</feature>
<feature type="compositionally biased region" description="Low complexity" evidence="1">
    <location>
        <begin position="1"/>
        <end position="14"/>
    </location>
</feature>
<evidence type="ECO:0000313" key="3">
    <source>
        <dbReference type="EMBL" id="REF36069.1"/>
    </source>
</evidence>
<organism evidence="3 4">
    <name type="scientific">Thermasporomyces composti</name>
    <dbReference type="NCBI Taxonomy" id="696763"/>
    <lineage>
        <taxon>Bacteria</taxon>
        <taxon>Bacillati</taxon>
        <taxon>Actinomycetota</taxon>
        <taxon>Actinomycetes</taxon>
        <taxon>Propionibacteriales</taxon>
        <taxon>Nocardioidaceae</taxon>
        <taxon>Thermasporomyces</taxon>
    </lineage>
</organism>
<dbReference type="OrthoDB" id="9990392at2"/>
<comment type="caution">
    <text evidence="3">The sequence shown here is derived from an EMBL/GenBank/DDBJ whole genome shotgun (WGS) entry which is preliminary data.</text>
</comment>
<gene>
    <name evidence="3" type="ORF">DFJ64_1467</name>
</gene>
<keyword evidence="2" id="KW-0812">Transmembrane</keyword>
<dbReference type="Proteomes" id="UP000256485">
    <property type="component" value="Unassembled WGS sequence"/>
</dbReference>
<feature type="region of interest" description="Disordered" evidence="1">
    <location>
        <begin position="1"/>
        <end position="20"/>
    </location>
</feature>